<protein>
    <submittedName>
        <fullName evidence="1">Glycerol-3-phosphate O-acyltransferase</fullName>
    </submittedName>
</protein>
<dbReference type="AlphaFoldDB" id="A0A1H3MPF8"/>
<keyword evidence="2" id="KW-1185">Reference proteome</keyword>
<dbReference type="STRING" id="595670.SAMN05421643_12943"/>
<gene>
    <name evidence="1" type="ORF">SAMN05421643_12943</name>
</gene>
<accession>A0A1H3MPF8</accession>
<dbReference type="Proteomes" id="UP000199035">
    <property type="component" value="Unassembled WGS sequence"/>
</dbReference>
<evidence type="ECO:0000313" key="1">
    <source>
        <dbReference type="EMBL" id="SDY78541.1"/>
    </source>
</evidence>
<organism evidence="1 2">
    <name type="scientific">Acinetobacter kyonggiensis</name>
    <dbReference type="NCBI Taxonomy" id="595670"/>
    <lineage>
        <taxon>Bacteria</taxon>
        <taxon>Pseudomonadati</taxon>
        <taxon>Pseudomonadota</taxon>
        <taxon>Gammaproteobacteria</taxon>
        <taxon>Moraxellales</taxon>
        <taxon>Moraxellaceae</taxon>
        <taxon>Acinetobacter</taxon>
    </lineage>
</organism>
<reference evidence="2" key="1">
    <citation type="submission" date="2016-10" db="EMBL/GenBank/DDBJ databases">
        <authorList>
            <person name="Varghese N."/>
            <person name="Submissions S."/>
        </authorList>
    </citation>
    <scope>NUCLEOTIDE SEQUENCE [LARGE SCALE GENOMIC DNA]</scope>
    <source>
        <strain evidence="2">ANC 5109</strain>
    </source>
</reference>
<keyword evidence="1" id="KW-0808">Transferase</keyword>
<proteinExistence type="predicted"/>
<name>A0A1H3MPF8_9GAMM</name>
<dbReference type="EMBL" id="FNPK01000029">
    <property type="protein sequence ID" value="SDY78541.1"/>
    <property type="molecule type" value="Genomic_DNA"/>
</dbReference>
<sequence length="149" mass="16771">MSKSGFGQMYRQFSSKLLDLVVTPHVLGEVPTEPTATDVNTITDQPIQQKIVCYVLQNYSRSNALIVDGETRRLKLSPALNPLVIGDHKEKASVLFLQHHDENNLLNPPPHAFPPRLLRLIDVLEQHPEIDIELIPVTVLWGALLQIEI</sequence>
<evidence type="ECO:0000313" key="2">
    <source>
        <dbReference type="Proteomes" id="UP000199035"/>
    </source>
</evidence>
<dbReference type="GO" id="GO:0016746">
    <property type="term" value="F:acyltransferase activity"/>
    <property type="evidence" value="ECO:0007669"/>
    <property type="project" value="UniProtKB-KW"/>
</dbReference>
<keyword evidence="1" id="KW-0012">Acyltransferase</keyword>